<dbReference type="SUPFAM" id="SSF57756">
    <property type="entry name" value="Retrovirus zinc finger-like domains"/>
    <property type="match status" value="1"/>
</dbReference>
<organism evidence="3 4">
    <name type="scientific">Cuscuta campestris</name>
    <dbReference type="NCBI Taxonomy" id="132261"/>
    <lineage>
        <taxon>Eukaryota</taxon>
        <taxon>Viridiplantae</taxon>
        <taxon>Streptophyta</taxon>
        <taxon>Embryophyta</taxon>
        <taxon>Tracheophyta</taxon>
        <taxon>Spermatophyta</taxon>
        <taxon>Magnoliopsida</taxon>
        <taxon>eudicotyledons</taxon>
        <taxon>Gunneridae</taxon>
        <taxon>Pentapetalae</taxon>
        <taxon>asterids</taxon>
        <taxon>lamiids</taxon>
        <taxon>Solanales</taxon>
        <taxon>Convolvulaceae</taxon>
        <taxon>Cuscuteae</taxon>
        <taxon>Cuscuta</taxon>
        <taxon>Cuscuta subgen. Grammica</taxon>
        <taxon>Cuscuta sect. Cleistogrammica</taxon>
    </lineage>
</organism>
<gene>
    <name evidence="3" type="ORF">CCAM_LOCUS42637</name>
</gene>
<dbReference type="EMBL" id="OOIL02006718">
    <property type="protein sequence ID" value="VFR00862.1"/>
    <property type="molecule type" value="Genomic_DNA"/>
</dbReference>
<dbReference type="Pfam" id="PF14244">
    <property type="entry name" value="Retrotran_gag_3"/>
    <property type="match status" value="1"/>
</dbReference>
<keyword evidence="4" id="KW-1185">Reference proteome</keyword>
<dbReference type="OrthoDB" id="1717805at2759"/>
<evidence type="ECO:0000259" key="2">
    <source>
        <dbReference type="Pfam" id="PF14244"/>
    </source>
</evidence>
<feature type="domain" description="Retrotransposon gag" evidence="1">
    <location>
        <begin position="39"/>
        <end position="111"/>
    </location>
</feature>
<dbReference type="InterPro" id="IPR036875">
    <property type="entry name" value="Znf_CCHC_sf"/>
</dbReference>
<proteinExistence type="predicted"/>
<reference evidence="3 4" key="1">
    <citation type="submission" date="2018-04" db="EMBL/GenBank/DDBJ databases">
        <authorList>
            <person name="Vogel A."/>
        </authorList>
    </citation>
    <scope>NUCLEOTIDE SEQUENCE [LARGE SCALE GENOMIC DNA]</scope>
</reference>
<dbReference type="GO" id="GO:0008270">
    <property type="term" value="F:zinc ion binding"/>
    <property type="evidence" value="ECO:0007669"/>
    <property type="project" value="InterPro"/>
</dbReference>
<feature type="domain" description="Retrotransposon Copia-like N-terminal" evidence="2">
    <location>
        <begin position="1"/>
        <end position="22"/>
    </location>
</feature>
<dbReference type="Proteomes" id="UP000595140">
    <property type="component" value="Unassembled WGS sequence"/>
</dbReference>
<evidence type="ECO:0000313" key="4">
    <source>
        <dbReference type="Proteomes" id="UP000595140"/>
    </source>
</evidence>
<protein>
    <recommendedName>
        <fullName evidence="5">Retrotransposon gag domain-containing protein</fullName>
    </recommendedName>
</protein>
<dbReference type="InterPro" id="IPR005162">
    <property type="entry name" value="Retrotrans_gag_dom"/>
</dbReference>
<dbReference type="Pfam" id="PF03732">
    <property type="entry name" value="Retrotrans_gag"/>
    <property type="match status" value="1"/>
</dbReference>
<dbReference type="GO" id="GO:0003676">
    <property type="term" value="F:nucleic acid binding"/>
    <property type="evidence" value="ECO:0007669"/>
    <property type="project" value="InterPro"/>
</dbReference>
<evidence type="ECO:0008006" key="5">
    <source>
        <dbReference type="Google" id="ProtNLM"/>
    </source>
</evidence>
<name>A0A484NHC3_9ASTE</name>
<dbReference type="AlphaFoldDB" id="A0A484NHC3"/>
<dbReference type="PANTHER" id="PTHR37610">
    <property type="entry name" value="CCHC-TYPE DOMAIN-CONTAINING PROTEIN"/>
    <property type="match status" value="1"/>
</dbReference>
<evidence type="ECO:0000259" key="1">
    <source>
        <dbReference type="Pfam" id="PF03732"/>
    </source>
</evidence>
<accession>A0A484NHC3</accession>
<dbReference type="PANTHER" id="PTHR37610:SF6">
    <property type="entry name" value="GAG-POLYPEPTIDE OF LTR COPIA-TYPE-RELATED"/>
    <property type="match status" value="1"/>
</dbReference>
<sequence>MTIALSAKNKQGFVQGKIKKPDDSSNRVNHWQRCNDMITSWILNTLSKEIGDSVLYAENIAELWNELEDRFGQSNGARLFQLQKEICSITQGNSDVATYYTRLKKIWDELALVSNLPKCSCGAVQELTKYEQNQKLIQFLMSLNSDYNVTRGNILLMRPLPSVPIAYGLLIQEEKQREIQVPSHFMTEHTSLNAANVHPLSKERFEEKKTIICDYCKKKGHSAAKCYKLVGFPKDFKFAKPRKIAANAVNEEGSEVT</sequence>
<dbReference type="InterPro" id="IPR029472">
    <property type="entry name" value="Copia-like_N"/>
</dbReference>
<evidence type="ECO:0000313" key="3">
    <source>
        <dbReference type="EMBL" id="VFR00862.1"/>
    </source>
</evidence>